<dbReference type="Gene3D" id="2.40.160.20">
    <property type="match status" value="1"/>
</dbReference>
<dbReference type="Pfam" id="PF13505">
    <property type="entry name" value="OMP_b-brl"/>
    <property type="match status" value="1"/>
</dbReference>
<accession>A0A0F9L7Q2</accession>
<dbReference type="InterPro" id="IPR027385">
    <property type="entry name" value="Beta-barrel_OMP"/>
</dbReference>
<evidence type="ECO:0000256" key="1">
    <source>
        <dbReference type="ARBA" id="ARBA00022729"/>
    </source>
</evidence>
<gene>
    <name evidence="3" type="ORF">LCGC14_1309630</name>
</gene>
<proteinExistence type="predicted"/>
<keyword evidence="1" id="KW-0732">Signal</keyword>
<evidence type="ECO:0000259" key="2">
    <source>
        <dbReference type="Pfam" id="PF13505"/>
    </source>
</evidence>
<name>A0A0F9L7Q2_9ZZZZ</name>
<dbReference type="InterPro" id="IPR011250">
    <property type="entry name" value="OMP/PagP_B-barrel"/>
</dbReference>
<dbReference type="EMBL" id="LAZR01007716">
    <property type="protein sequence ID" value="KKM83426.1"/>
    <property type="molecule type" value="Genomic_DNA"/>
</dbReference>
<organism evidence="3">
    <name type="scientific">marine sediment metagenome</name>
    <dbReference type="NCBI Taxonomy" id="412755"/>
    <lineage>
        <taxon>unclassified sequences</taxon>
        <taxon>metagenomes</taxon>
        <taxon>ecological metagenomes</taxon>
    </lineage>
</organism>
<reference evidence="3" key="1">
    <citation type="journal article" date="2015" name="Nature">
        <title>Complex archaea that bridge the gap between prokaryotes and eukaryotes.</title>
        <authorList>
            <person name="Spang A."/>
            <person name="Saw J.H."/>
            <person name="Jorgensen S.L."/>
            <person name="Zaremba-Niedzwiedzka K."/>
            <person name="Martijn J."/>
            <person name="Lind A.E."/>
            <person name="van Eijk R."/>
            <person name="Schleper C."/>
            <person name="Guy L."/>
            <person name="Ettema T.J."/>
        </authorList>
    </citation>
    <scope>NUCLEOTIDE SEQUENCE</scope>
</reference>
<dbReference type="SUPFAM" id="SSF56925">
    <property type="entry name" value="OMPA-like"/>
    <property type="match status" value="1"/>
</dbReference>
<protein>
    <recommendedName>
        <fullName evidence="2">Outer membrane protein beta-barrel domain-containing protein</fullName>
    </recommendedName>
</protein>
<evidence type="ECO:0000313" key="3">
    <source>
        <dbReference type="EMBL" id="KKM83426.1"/>
    </source>
</evidence>
<comment type="caution">
    <text evidence="3">The sequence shown here is derived from an EMBL/GenBank/DDBJ whole genome shotgun (WGS) entry which is preliminary data.</text>
</comment>
<feature type="domain" description="Outer membrane protein beta-barrel" evidence="2">
    <location>
        <begin position="8"/>
        <end position="188"/>
    </location>
</feature>
<sequence>MKKILLATAIAASAISAPFATAAEGDWSKDLTKNWKERSYAQVKLGFGDAGLSDNAMLLTGVYGLEMHQIHPMLSLEADLSFTIVDAESSMNGTTTEASVTEFGGYLVGSYNGLSLKELIPFARVGLVYSSYEVTARNSYVSASGDDSSIGLGFTVGARYVLSDELSVLVDYTSTELDTFNAGVSYKF</sequence>
<dbReference type="AlphaFoldDB" id="A0A0F9L7Q2"/>